<proteinExistence type="predicted"/>
<accession>A0ABV2K014</accession>
<dbReference type="InterPro" id="IPR035985">
    <property type="entry name" value="Ubiquitin-activating_enz"/>
</dbReference>
<dbReference type="Gene3D" id="3.40.50.720">
    <property type="entry name" value="NAD(P)-binding Rossmann-like Domain"/>
    <property type="match status" value="1"/>
</dbReference>
<dbReference type="EMBL" id="JBEPMU010000006">
    <property type="protein sequence ID" value="MET3654420.1"/>
    <property type="molecule type" value="Genomic_DNA"/>
</dbReference>
<dbReference type="CDD" id="cd01483">
    <property type="entry name" value="E1_enzyme_family"/>
    <property type="match status" value="1"/>
</dbReference>
<feature type="region of interest" description="Disordered" evidence="1">
    <location>
        <begin position="226"/>
        <end position="265"/>
    </location>
</feature>
<evidence type="ECO:0000259" key="2">
    <source>
        <dbReference type="Pfam" id="PF00899"/>
    </source>
</evidence>
<organism evidence="3 4">
    <name type="scientific">Dyella japonica</name>
    <dbReference type="NCBI Taxonomy" id="231455"/>
    <lineage>
        <taxon>Bacteria</taxon>
        <taxon>Pseudomonadati</taxon>
        <taxon>Pseudomonadota</taxon>
        <taxon>Gammaproteobacteria</taxon>
        <taxon>Lysobacterales</taxon>
        <taxon>Rhodanobacteraceae</taxon>
        <taxon>Dyella</taxon>
    </lineage>
</organism>
<evidence type="ECO:0000313" key="4">
    <source>
        <dbReference type="Proteomes" id="UP001549184"/>
    </source>
</evidence>
<comment type="caution">
    <text evidence="3">The sequence shown here is derived from an EMBL/GenBank/DDBJ whole genome shotgun (WGS) entry which is preliminary data.</text>
</comment>
<feature type="compositionally biased region" description="Basic and acidic residues" evidence="1">
    <location>
        <begin position="243"/>
        <end position="252"/>
    </location>
</feature>
<gene>
    <name evidence="3" type="ORF">ABIC75_004158</name>
</gene>
<evidence type="ECO:0000256" key="1">
    <source>
        <dbReference type="SAM" id="MobiDB-lite"/>
    </source>
</evidence>
<protein>
    <recommendedName>
        <fullName evidence="2">THIF-type NAD/FAD binding fold domain-containing protein</fullName>
    </recommendedName>
</protein>
<feature type="compositionally biased region" description="Acidic residues" evidence="1">
    <location>
        <begin position="254"/>
        <end position="265"/>
    </location>
</feature>
<reference evidence="3 4" key="1">
    <citation type="submission" date="2024-06" db="EMBL/GenBank/DDBJ databases">
        <title>Sorghum-associated microbial communities from plants grown in Nebraska, USA.</title>
        <authorList>
            <person name="Schachtman D."/>
        </authorList>
    </citation>
    <scope>NUCLEOTIDE SEQUENCE [LARGE SCALE GENOMIC DNA]</scope>
    <source>
        <strain evidence="3 4">1073</strain>
    </source>
</reference>
<keyword evidence="4" id="KW-1185">Reference proteome</keyword>
<dbReference type="InterPro" id="IPR000594">
    <property type="entry name" value="ThiF_NAD_FAD-bd"/>
</dbReference>
<dbReference type="Proteomes" id="UP001549184">
    <property type="component" value="Unassembled WGS sequence"/>
</dbReference>
<name>A0ABV2K014_9GAMM</name>
<dbReference type="Pfam" id="PF00899">
    <property type="entry name" value="ThiF"/>
    <property type="match status" value="1"/>
</dbReference>
<evidence type="ECO:0000313" key="3">
    <source>
        <dbReference type="EMBL" id="MET3654420.1"/>
    </source>
</evidence>
<sequence>MIGTGALGAPLAIELARNGASELRLLDHDLEPGNSIRWPLGAAVWGKYKVLALKQYIDQHYPSCQVEPFVHQLGGTQELQIDDEVLEKILRGVDLIIDASASHGINRLLWDHGQRAGLPLVHLGATPDVTGGTVVLHTPDGGCPVCLQWHREEAQASIPSPPGADSTDLIQPPGCTERTFKDADYDLQELSLQAMRVAVGVLSSGKTRSESTVYTLALRDEHGGAMPPAWETSALPPPPHCPCMHERTRNEDANSADEPEVPQHM</sequence>
<feature type="domain" description="THIF-type NAD/FAD binding fold" evidence="2">
    <location>
        <begin position="2"/>
        <end position="151"/>
    </location>
</feature>
<dbReference type="SUPFAM" id="SSF69572">
    <property type="entry name" value="Activating enzymes of the ubiquitin-like proteins"/>
    <property type="match status" value="1"/>
</dbReference>